<organism evidence="4 5">
    <name type="scientific">Zavarzinia compransoris</name>
    <dbReference type="NCBI Taxonomy" id="1264899"/>
    <lineage>
        <taxon>Bacteria</taxon>
        <taxon>Pseudomonadati</taxon>
        <taxon>Pseudomonadota</taxon>
        <taxon>Alphaproteobacteria</taxon>
        <taxon>Rhodospirillales</taxon>
        <taxon>Zavarziniaceae</taxon>
        <taxon>Zavarzinia</taxon>
    </lineage>
</organism>
<dbReference type="RefSeq" id="WP_109922389.1">
    <property type="nucleotide sequence ID" value="NZ_QGLF01000005.1"/>
</dbReference>
<gene>
    <name evidence="4" type="ORF">DKG75_17060</name>
</gene>
<dbReference type="OrthoDB" id="6192933at2"/>
<feature type="domain" description="Solute-binding protein family 3/N-terminal" evidence="3">
    <location>
        <begin position="49"/>
        <end position="286"/>
    </location>
</feature>
<keyword evidence="5" id="KW-1185">Reference proteome</keyword>
<reference evidence="5" key="1">
    <citation type="submission" date="2018-05" db="EMBL/GenBank/DDBJ databases">
        <title>Zavarzinia sp. HR-AS.</title>
        <authorList>
            <person name="Lee Y."/>
            <person name="Jeon C.O."/>
        </authorList>
    </citation>
    <scope>NUCLEOTIDE SEQUENCE [LARGE SCALE GENOMIC DNA]</scope>
    <source>
        <strain evidence="5">DSM 1231</strain>
    </source>
</reference>
<keyword evidence="1 2" id="KW-0732">Signal</keyword>
<feature type="chain" id="PRO_5016439981" evidence="2">
    <location>
        <begin position="23"/>
        <end position="295"/>
    </location>
</feature>
<evidence type="ECO:0000256" key="2">
    <source>
        <dbReference type="SAM" id="SignalP"/>
    </source>
</evidence>
<evidence type="ECO:0000313" key="4">
    <source>
        <dbReference type="EMBL" id="PWR18700.1"/>
    </source>
</evidence>
<dbReference type="AlphaFoldDB" id="A0A317DXM8"/>
<dbReference type="InterPro" id="IPR001638">
    <property type="entry name" value="Solute-binding_3/MltF_N"/>
</dbReference>
<evidence type="ECO:0000256" key="1">
    <source>
        <dbReference type="ARBA" id="ARBA00022729"/>
    </source>
</evidence>
<dbReference type="Gene3D" id="3.40.190.10">
    <property type="entry name" value="Periplasmic binding protein-like II"/>
    <property type="match status" value="3"/>
</dbReference>
<dbReference type="EMBL" id="QGLF01000005">
    <property type="protein sequence ID" value="PWR18700.1"/>
    <property type="molecule type" value="Genomic_DNA"/>
</dbReference>
<accession>A0A317DXM8</accession>
<dbReference type="PROSITE" id="PS51318">
    <property type="entry name" value="TAT"/>
    <property type="match status" value="1"/>
</dbReference>
<feature type="signal peptide" evidence="2">
    <location>
        <begin position="1"/>
        <end position="22"/>
    </location>
</feature>
<dbReference type="PANTHER" id="PTHR35936:SF17">
    <property type="entry name" value="ARGININE-BINDING EXTRACELLULAR PROTEIN ARTP"/>
    <property type="match status" value="1"/>
</dbReference>
<dbReference type="SUPFAM" id="SSF53850">
    <property type="entry name" value="Periplasmic binding protein-like II"/>
    <property type="match status" value="1"/>
</dbReference>
<proteinExistence type="predicted"/>
<evidence type="ECO:0000259" key="3">
    <source>
        <dbReference type="SMART" id="SM00062"/>
    </source>
</evidence>
<dbReference type="SMART" id="SM00062">
    <property type="entry name" value="PBPb"/>
    <property type="match status" value="1"/>
</dbReference>
<evidence type="ECO:0000313" key="5">
    <source>
        <dbReference type="Proteomes" id="UP000246077"/>
    </source>
</evidence>
<dbReference type="InterPro" id="IPR006311">
    <property type="entry name" value="TAT_signal"/>
</dbReference>
<protein>
    <submittedName>
        <fullName evidence="4">ABC transporter substrate-binding protein</fullName>
    </submittedName>
</protein>
<name>A0A317DXM8_9PROT</name>
<comment type="caution">
    <text evidence="4">The sequence shown here is derived from an EMBL/GenBank/DDBJ whole genome shotgun (WGS) entry which is preliminary data.</text>
</comment>
<dbReference type="Proteomes" id="UP000246077">
    <property type="component" value="Unassembled WGS sequence"/>
</dbReference>
<sequence length="295" mass="32024">MAAPRMWPRRALLQAAGGLALAALGAGATRAEQPPVGTLNYDSIRARGILRIPYYEDFAPYSATTPDGPKGIDIAIGREVAQRIGLQAEFFPLVAGEKIDDDLRNGIWRGNVVDRTVGDLMFHIPYDKQIQINNDLTVLFGPYFEEGFAIATDPERMPGGFDPDQDADKRIGVEVDTMPDFFLASGNGGKLRAATVHFPRPVEAVAALGRGEVDAVIIQAAQLEAFAPALAPKAVVRPFLMGGMFRSRWTVGCAIRETCRPLVYEVGDALAAMQADGTMQRLFTEAGVTYWAPQR</sequence>
<dbReference type="PANTHER" id="PTHR35936">
    <property type="entry name" value="MEMBRANE-BOUND LYTIC MUREIN TRANSGLYCOSYLASE F"/>
    <property type="match status" value="1"/>
</dbReference>